<sequence length="145" mass="15341">METKVLSYVAVLLLTTVSARTIERGAHESGQDAVIRTLLYQNKDNMLPSLGMTVSNITSKLSDLRNKLGMTGNVDEGLEVPSCVGAEGKISGNALAADDNSVGYARTPAEIFRIVYGSGNESMPGGFFPVGCKGRLAESFLSSVH</sequence>
<keyword evidence="1" id="KW-0732">Signal</keyword>
<evidence type="ECO:0000313" key="2">
    <source>
        <dbReference type="EMBL" id="KAH7352061.1"/>
    </source>
</evidence>
<dbReference type="EMBL" id="CM035424">
    <property type="protein sequence ID" value="KAH7352061.1"/>
    <property type="molecule type" value="Genomic_DNA"/>
</dbReference>
<gene>
    <name evidence="2" type="ORF">KP509_19G027300</name>
</gene>
<accession>A0A8T2SKP3</accession>
<dbReference type="Proteomes" id="UP000825935">
    <property type="component" value="Chromosome 19"/>
</dbReference>
<dbReference type="AlphaFoldDB" id="A0A8T2SKP3"/>
<evidence type="ECO:0000313" key="3">
    <source>
        <dbReference type="Proteomes" id="UP000825935"/>
    </source>
</evidence>
<proteinExistence type="predicted"/>
<name>A0A8T2SKP3_CERRI</name>
<feature type="signal peptide" evidence="1">
    <location>
        <begin position="1"/>
        <end position="19"/>
    </location>
</feature>
<evidence type="ECO:0000256" key="1">
    <source>
        <dbReference type="SAM" id="SignalP"/>
    </source>
</evidence>
<organism evidence="2 3">
    <name type="scientific">Ceratopteris richardii</name>
    <name type="common">Triangle waterfern</name>
    <dbReference type="NCBI Taxonomy" id="49495"/>
    <lineage>
        <taxon>Eukaryota</taxon>
        <taxon>Viridiplantae</taxon>
        <taxon>Streptophyta</taxon>
        <taxon>Embryophyta</taxon>
        <taxon>Tracheophyta</taxon>
        <taxon>Polypodiopsida</taxon>
        <taxon>Polypodiidae</taxon>
        <taxon>Polypodiales</taxon>
        <taxon>Pteridineae</taxon>
        <taxon>Pteridaceae</taxon>
        <taxon>Parkerioideae</taxon>
        <taxon>Ceratopteris</taxon>
    </lineage>
</organism>
<dbReference type="PANTHER" id="PTHR31694">
    <property type="entry name" value="DESICCATION-LIKE PROTEIN"/>
    <property type="match status" value="1"/>
</dbReference>
<dbReference type="InterPro" id="IPR052965">
    <property type="entry name" value="Pigment-catalase-like"/>
</dbReference>
<dbReference type="OMA" id="MARXMDE"/>
<keyword evidence="3" id="KW-1185">Reference proteome</keyword>
<reference evidence="2" key="1">
    <citation type="submission" date="2021-08" db="EMBL/GenBank/DDBJ databases">
        <title>WGS assembly of Ceratopteris richardii.</title>
        <authorList>
            <person name="Marchant D.B."/>
            <person name="Chen G."/>
            <person name="Jenkins J."/>
            <person name="Shu S."/>
            <person name="Leebens-Mack J."/>
            <person name="Grimwood J."/>
            <person name="Schmutz J."/>
            <person name="Soltis P."/>
            <person name="Soltis D."/>
            <person name="Chen Z.-H."/>
        </authorList>
    </citation>
    <scope>NUCLEOTIDE SEQUENCE</scope>
    <source>
        <strain evidence="2">Whitten #5841</strain>
        <tissue evidence="2">Leaf</tissue>
    </source>
</reference>
<dbReference type="PANTHER" id="PTHR31694:SF26">
    <property type="entry name" value="OS05G0151100 PROTEIN"/>
    <property type="match status" value="1"/>
</dbReference>
<protein>
    <submittedName>
        <fullName evidence="2">Uncharacterized protein</fullName>
    </submittedName>
</protein>
<comment type="caution">
    <text evidence="2">The sequence shown here is derived from an EMBL/GenBank/DDBJ whole genome shotgun (WGS) entry which is preliminary data.</text>
</comment>
<dbReference type="OrthoDB" id="1001765at2759"/>
<feature type="chain" id="PRO_5035802649" evidence="1">
    <location>
        <begin position="20"/>
        <end position="145"/>
    </location>
</feature>